<evidence type="ECO:0000256" key="8">
    <source>
        <dbReference type="ARBA" id="ARBA00025737"/>
    </source>
</evidence>
<reference evidence="14" key="1">
    <citation type="journal article" date="2019" name="Int. J. Syst. Evol. Microbiol.">
        <title>The Global Catalogue of Microorganisms (GCM) 10K type strain sequencing project: providing services to taxonomists for standard genome sequencing and annotation.</title>
        <authorList>
            <consortium name="The Broad Institute Genomics Platform"/>
            <consortium name="The Broad Institute Genome Sequencing Center for Infectious Disease"/>
            <person name="Wu L."/>
            <person name="Ma J."/>
        </authorList>
    </citation>
    <scope>NUCLEOTIDE SEQUENCE [LARGE SCALE GENOMIC DNA]</scope>
    <source>
        <strain evidence="14">JCM 1490</strain>
    </source>
</reference>
<sequence>MSGEPAGRPSRRGVLLGAGGLVGGAAGGFLLGREAAPATSPAPARPGRPEPVTAAGRTQAGVARPGTPQAHGLLAVHDMDPAPGALGERLARLGEAILDLTAAAPGHPHLPDGAGDLTVTVGLGPALVSAVDPGLPGAEDLPGFAGEDSLDRRHRGGDLLLALHASDPTVLPPALAALRAHLGEDVAPRWTQACWRGPGEGTISRNPLGHLDGVVVPRGAEELDRHVWLDGPLAGGTVCVVRRLRLDLEGFGTLDGPAQDAVIGRRRRDGTPLSGGSPSDDVDLSARTPEGQYLVPTGSHVRAAHPSFTGSELMLRRSYTFAEPDGAGAGGLLFVCFQRSLGTFVRTQQRLDESDELMRYVTPTASGTFLVLPGFDPGRPLGAPLVGP</sequence>
<gene>
    <name evidence="13" type="ORF">ACFQQL_09835</name>
</gene>
<evidence type="ECO:0000256" key="2">
    <source>
        <dbReference type="ARBA" id="ARBA00022559"/>
    </source>
</evidence>
<comment type="cofactor">
    <cofactor evidence="1">
        <name>heme b</name>
        <dbReference type="ChEBI" id="CHEBI:60344"/>
    </cofactor>
</comment>
<evidence type="ECO:0000256" key="1">
    <source>
        <dbReference type="ARBA" id="ARBA00001970"/>
    </source>
</evidence>
<evidence type="ECO:0000256" key="7">
    <source>
        <dbReference type="ARBA" id="ARBA00023004"/>
    </source>
</evidence>
<evidence type="ECO:0000313" key="13">
    <source>
        <dbReference type="EMBL" id="MFC7405408.1"/>
    </source>
</evidence>
<evidence type="ECO:0000259" key="11">
    <source>
        <dbReference type="Pfam" id="PF04261"/>
    </source>
</evidence>
<feature type="region of interest" description="Disordered" evidence="9">
    <location>
        <begin position="34"/>
        <end position="69"/>
    </location>
</feature>
<dbReference type="Proteomes" id="UP001596455">
    <property type="component" value="Unassembled WGS sequence"/>
</dbReference>
<accession>A0ABW2Q7C6</accession>
<evidence type="ECO:0000256" key="3">
    <source>
        <dbReference type="ARBA" id="ARBA00022617"/>
    </source>
</evidence>
<feature type="transmembrane region" description="Helical" evidence="10">
    <location>
        <begin position="12"/>
        <end position="31"/>
    </location>
</feature>
<proteinExistence type="inferred from homology"/>
<dbReference type="PROSITE" id="PS51404">
    <property type="entry name" value="DYP_PEROXIDASE"/>
    <property type="match status" value="1"/>
</dbReference>
<dbReference type="InterPro" id="IPR048327">
    <property type="entry name" value="Dyp_perox_N"/>
</dbReference>
<organism evidence="13 14">
    <name type="scientific">Georgenia alba</name>
    <dbReference type="NCBI Taxonomy" id="2233858"/>
    <lineage>
        <taxon>Bacteria</taxon>
        <taxon>Bacillati</taxon>
        <taxon>Actinomycetota</taxon>
        <taxon>Actinomycetes</taxon>
        <taxon>Micrococcales</taxon>
        <taxon>Bogoriellaceae</taxon>
        <taxon>Georgenia</taxon>
    </lineage>
</organism>
<feature type="region of interest" description="Disordered" evidence="9">
    <location>
        <begin position="262"/>
        <end position="286"/>
    </location>
</feature>
<dbReference type="InterPro" id="IPR048328">
    <property type="entry name" value="Dyp_perox_C"/>
</dbReference>
<dbReference type="Pfam" id="PF20628">
    <property type="entry name" value="Dyp_perox_C"/>
    <property type="match status" value="1"/>
</dbReference>
<evidence type="ECO:0000256" key="9">
    <source>
        <dbReference type="SAM" id="MobiDB-lite"/>
    </source>
</evidence>
<evidence type="ECO:0000256" key="10">
    <source>
        <dbReference type="SAM" id="Phobius"/>
    </source>
</evidence>
<keyword evidence="3" id="KW-0349">Heme</keyword>
<keyword evidence="4" id="KW-0479">Metal-binding</keyword>
<keyword evidence="7" id="KW-0408">Iron</keyword>
<keyword evidence="2 13" id="KW-0575">Peroxidase</keyword>
<feature type="domain" description="Dyp-type peroxidase N-terminal" evidence="11">
    <location>
        <begin position="114"/>
        <end position="195"/>
    </location>
</feature>
<evidence type="ECO:0000313" key="14">
    <source>
        <dbReference type="Proteomes" id="UP001596455"/>
    </source>
</evidence>
<feature type="domain" description="Dyp-type peroxidase C-terminal" evidence="12">
    <location>
        <begin position="205"/>
        <end position="374"/>
    </location>
</feature>
<dbReference type="PANTHER" id="PTHR30521">
    <property type="entry name" value="DEFERROCHELATASE/PEROXIDASE"/>
    <property type="match status" value="1"/>
</dbReference>
<evidence type="ECO:0000256" key="4">
    <source>
        <dbReference type="ARBA" id="ARBA00022723"/>
    </source>
</evidence>
<keyword evidence="10" id="KW-1133">Transmembrane helix</keyword>
<keyword evidence="5" id="KW-0732">Signal</keyword>
<name>A0ABW2Q7C6_9MICO</name>
<comment type="similarity">
    <text evidence="8">Belongs to the DyP-type peroxidase family.</text>
</comment>
<keyword evidence="14" id="KW-1185">Reference proteome</keyword>
<evidence type="ECO:0000256" key="5">
    <source>
        <dbReference type="ARBA" id="ARBA00022729"/>
    </source>
</evidence>
<dbReference type="InterPro" id="IPR006311">
    <property type="entry name" value="TAT_signal"/>
</dbReference>
<dbReference type="SUPFAM" id="SSF54909">
    <property type="entry name" value="Dimeric alpha+beta barrel"/>
    <property type="match status" value="1"/>
</dbReference>
<dbReference type="InterPro" id="IPR006314">
    <property type="entry name" value="Dyp_peroxidase"/>
</dbReference>
<keyword evidence="10" id="KW-0812">Transmembrane</keyword>
<dbReference type="NCBIfam" id="TIGR01413">
    <property type="entry name" value="Dyp_perox_fam"/>
    <property type="match status" value="1"/>
</dbReference>
<evidence type="ECO:0000259" key="12">
    <source>
        <dbReference type="Pfam" id="PF20628"/>
    </source>
</evidence>
<dbReference type="InterPro" id="IPR011008">
    <property type="entry name" value="Dimeric_a/b-barrel"/>
</dbReference>
<dbReference type="Pfam" id="PF04261">
    <property type="entry name" value="Dyp_perox_N"/>
    <property type="match status" value="1"/>
</dbReference>
<dbReference type="PANTHER" id="PTHR30521:SF4">
    <property type="entry name" value="DEFERROCHELATASE"/>
    <property type="match status" value="1"/>
</dbReference>
<evidence type="ECO:0000256" key="6">
    <source>
        <dbReference type="ARBA" id="ARBA00023002"/>
    </source>
</evidence>
<comment type="caution">
    <text evidence="13">The sequence shown here is derived from an EMBL/GenBank/DDBJ whole genome shotgun (WGS) entry which is preliminary data.</text>
</comment>
<keyword evidence="6" id="KW-0560">Oxidoreductase</keyword>
<dbReference type="GO" id="GO:0004601">
    <property type="term" value="F:peroxidase activity"/>
    <property type="evidence" value="ECO:0007669"/>
    <property type="project" value="UniProtKB-KW"/>
</dbReference>
<keyword evidence="10" id="KW-0472">Membrane</keyword>
<protein>
    <submittedName>
        <fullName evidence="13">Dyp-type peroxidase</fullName>
    </submittedName>
</protein>
<dbReference type="EMBL" id="JBHTCQ010000001">
    <property type="protein sequence ID" value="MFC7405408.1"/>
    <property type="molecule type" value="Genomic_DNA"/>
</dbReference>
<dbReference type="RefSeq" id="WP_382393712.1">
    <property type="nucleotide sequence ID" value="NZ_JBHTCQ010000001.1"/>
</dbReference>
<dbReference type="PROSITE" id="PS51318">
    <property type="entry name" value="TAT"/>
    <property type="match status" value="1"/>
</dbReference>